<comment type="caution">
    <text evidence="2">The sequence shown here is derived from an EMBL/GenBank/DDBJ whole genome shotgun (WGS) entry which is preliminary data.</text>
</comment>
<feature type="transmembrane region" description="Helical" evidence="1">
    <location>
        <begin position="46"/>
        <end position="65"/>
    </location>
</feature>
<dbReference type="Proteomes" id="UP001389717">
    <property type="component" value="Unassembled WGS sequence"/>
</dbReference>
<evidence type="ECO:0008006" key="4">
    <source>
        <dbReference type="Google" id="ProtNLM"/>
    </source>
</evidence>
<organism evidence="2 3">
    <name type="scientific">Rossellomorea oryzaecorticis</name>
    <dbReference type="NCBI Taxonomy" id="1396505"/>
    <lineage>
        <taxon>Bacteria</taxon>
        <taxon>Bacillati</taxon>
        <taxon>Bacillota</taxon>
        <taxon>Bacilli</taxon>
        <taxon>Bacillales</taxon>
        <taxon>Bacillaceae</taxon>
        <taxon>Rossellomorea</taxon>
    </lineage>
</organism>
<evidence type="ECO:0000313" key="2">
    <source>
        <dbReference type="EMBL" id="MEL3974306.1"/>
    </source>
</evidence>
<protein>
    <recommendedName>
        <fullName evidence="4">DUF3137 domain-containing protein</fullName>
    </recommendedName>
</protein>
<name>A0ABU9KDV6_9BACI</name>
<keyword evidence="3" id="KW-1185">Reference proteome</keyword>
<dbReference type="EMBL" id="JBBYAF010000048">
    <property type="protein sequence ID" value="MEL3974306.1"/>
    <property type="molecule type" value="Genomic_DNA"/>
</dbReference>
<accession>A0ABU9KDV6</accession>
<keyword evidence="1" id="KW-1133">Transmembrane helix</keyword>
<evidence type="ECO:0000313" key="3">
    <source>
        <dbReference type="Proteomes" id="UP001389717"/>
    </source>
</evidence>
<reference evidence="2 3" key="1">
    <citation type="submission" date="2024-04" db="EMBL/GenBank/DDBJ databases">
        <title>Bacillus oryzaecorticis sp. nov., a moderately halophilic bacterium isolated from rice husks.</title>
        <authorList>
            <person name="Zhu H.-S."/>
        </authorList>
    </citation>
    <scope>NUCLEOTIDE SEQUENCE [LARGE SCALE GENOMIC DNA]</scope>
    <source>
        <strain evidence="2 3">ZC255</strain>
    </source>
</reference>
<gene>
    <name evidence="2" type="ORF">AAEO50_18620</name>
</gene>
<evidence type="ECO:0000256" key="1">
    <source>
        <dbReference type="SAM" id="Phobius"/>
    </source>
</evidence>
<sequence length="362" mass="42680">MNKEPLRNYLRKRSSYWEILIVGIVLGASISLTVSSLTLIENFPAITGIVTGIILCVITSLTLMYKTKFNLEKEKSISGFLHYDDNKNIIKSVPRYDFSTMISEYLESAFIENPALLRQWKEEPLKDTTTFSNNTYKYNKNFSHRFICQAVEYYLLSKTSTYLTDYFNSYKDKNDEDLKVYRRDEVPEILLNNKLFELFSRPIDDRTLFDGSFHGENTKRIALAYSNGARFENFNLTLPKKSKIKRVSEESIEIETPRFKLLINVNFRNTNTVFPMSFNEFYLGDEYSAPLSVKIDIKIKFKFSSFFFVKDWKYYEWVDELLYKLDNEISKENFFRTINWDTALTLITSIKNNEKEVARPTK</sequence>
<feature type="transmembrane region" description="Helical" evidence="1">
    <location>
        <begin position="20"/>
        <end position="40"/>
    </location>
</feature>
<proteinExistence type="predicted"/>
<dbReference type="RefSeq" id="WP_341985827.1">
    <property type="nucleotide sequence ID" value="NZ_JBBYAF010000048.1"/>
</dbReference>
<keyword evidence="1" id="KW-0812">Transmembrane</keyword>
<keyword evidence="1" id="KW-0472">Membrane</keyword>